<comment type="catalytic activity">
    <reaction evidence="8">
        <text>adenosine + phosphate = alpha-D-ribose 1-phosphate + adenine</text>
        <dbReference type="Rhea" id="RHEA:27642"/>
        <dbReference type="ChEBI" id="CHEBI:16335"/>
        <dbReference type="ChEBI" id="CHEBI:16708"/>
        <dbReference type="ChEBI" id="CHEBI:43474"/>
        <dbReference type="ChEBI" id="CHEBI:57720"/>
        <dbReference type="EC" id="2.4.2.1"/>
    </reaction>
    <physiologicalReaction direction="left-to-right" evidence="8">
        <dbReference type="Rhea" id="RHEA:27643"/>
    </physiologicalReaction>
</comment>
<proteinExistence type="inferred from homology"/>
<keyword evidence="6" id="KW-0862">Zinc</keyword>
<dbReference type="RefSeq" id="WP_111195736.1">
    <property type="nucleotide sequence ID" value="NZ_QKVK01000001.1"/>
</dbReference>
<reference evidence="12" key="1">
    <citation type="submission" date="2018-06" db="EMBL/GenBank/DDBJ databases">
        <title>Aestuariibacter litoralis strain KCTC 52945T.</title>
        <authorList>
            <person name="Li X."/>
            <person name="Salam N."/>
            <person name="Li J.-L."/>
            <person name="Chen Y.-M."/>
            <person name="Yang Z.-W."/>
            <person name="Zhang L.-Y."/>
            <person name="Han M.-X."/>
            <person name="Xiao M."/>
            <person name="Li W.-J."/>
        </authorList>
    </citation>
    <scope>NUCLEOTIDE SEQUENCE [LARGE SCALE GENOMIC DNA]</scope>
    <source>
        <strain evidence="12">KCTC 52945</strain>
    </source>
</reference>
<evidence type="ECO:0000256" key="2">
    <source>
        <dbReference type="ARBA" id="ARBA00007353"/>
    </source>
</evidence>
<keyword evidence="4" id="KW-0479">Metal-binding</keyword>
<dbReference type="GO" id="GO:0017061">
    <property type="term" value="F:S-methyl-5-thioadenosine phosphorylase activity"/>
    <property type="evidence" value="ECO:0007669"/>
    <property type="project" value="UniProtKB-EC"/>
</dbReference>
<evidence type="ECO:0000256" key="10">
    <source>
        <dbReference type="RuleBase" id="RU361274"/>
    </source>
</evidence>
<comment type="catalytic activity">
    <reaction evidence="1">
        <text>inosine + phosphate = alpha-D-ribose 1-phosphate + hypoxanthine</text>
        <dbReference type="Rhea" id="RHEA:27646"/>
        <dbReference type="ChEBI" id="CHEBI:17368"/>
        <dbReference type="ChEBI" id="CHEBI:17596"/>
        <dbReference type="ChEBI" id="CHEBI:43474"/>
        <dbReference type="ChEBI" id="CHEBI:57720"/>
        <dbReference type="EC" id="2.4.2.1"/>
    </reaction>
    <physiologicalReaction direction="left-to-right" evidence="1">
        <dbReference type="Rhea" id="RHEA:27647"/>
    </physiologicalReaction>
</comment>
<dbReference type="SUPFAM" id="SSF64438">
    <property type="entry name" value="CNF1/YfiH-like putative cysteine hydrolases"/>
    <property type="match status" value="1"/>
</dbReference>
<dbReference type="Proteomes" id="UP000248795">
    <property type="component" value="Unassembled WGS sequence"/>
</dbReference>
<evidence type="ECO:0000256" key="8">
    <source>
        <dbReference type="ARBA" id="ARBA00048968"/>
    </source>
</evidence>
<gene>
    <name evidence="11" type="primary">pgeF</name>
    <name evidence="11" type="ORF">DK847_00900</name>
</gene>
<dbReference type="InterPro" id="IPR038371">
    <property type="entry name" value="Cu_polyphenol_OxRdtase_sf"/>
</dbReference>
<dbReference type="PANTHER" id="PTHR30616">
    <property type="entry name" value="UNCHARACTERIZED PROTEIN YFIH"/>
    <property type="match status" value="1"/>
</dbReference>
<dbReference type="InterPro" id="IPR011324">
    <property type="entry name" value="Cytotoxic_necrot_fac-like_cat"/>
</dbReference>
<dbReference type="EMBL" id="QKVK01000001">
    <property type="protein sequence ID" value="PZF78409.1"/>
    <property type="molecule type" value="Genomic_DNA"/>
</dbReference>
<dbReference type="GO" id="GO:0005507">
    <property type="term" value="F:copper ion binding"/>
    <property type="evidence" value="ECO:0007669"/>
    <property type="project" value="TreeGrafter"/>
</dbReference>
<evidence type="ECO:0000256" key="4">
    <source>
        <dbReference type="ARBA" id="ARBA00022723"/>
    </source>
</evidence>
<dbReference type="GO" id="GO:0016787">
    <property type="term" value="F:hydrolase activity"/>
    <property type="evidence" value="ECO:0007669"/>
    <property type="project" value="UniProtKB-KW"/>
</dbReference>
<sequence>MIASDALALGGISHGFFTREGGHSTGLFDSLNCGMGSGDDKETVTKNRAVVADKLGVAPDHLLSAWQVHSPDAVVVTGPWQGEERPRVDALVTKTPGIGLGVLTADCGPVLFADPQAKVIGAAHAGWKGALTGVTARTLDVMEAQGASRRNITAVIGPMISQAAYEVGPEFPGRFIEADAQNARFFTASPRAGHYMFDLPAYLENRLRDEGVGTVVNLSLCTCSDEQRFFSYRRATHRNEKDYGRLISAIALA</sequence>
<dbReference type="NCBIfam" id="TIGR00726">
    <property type="entry name" value="peptidoglycan editing factor PgeF"/>
    <property type="match status" value="1"/>
</dbReference>
<comment type="catalytic activity">
    <reaction evidence="9">
        <text>S-methyl-5'-thioadenosine + phosphate = 5-(methylsulfanyl)-alpha-D-ribose 1-phosphate + adenine</text>
        <dbReference type="Rhea" id="RHEA:11852"/>
        <dbReference type="ChEBI" id="CHEBI:16708"/>
        <dbReference type="ChEBI" id="CHEBI:17509"/>
        <dbReference type="ChEBI" id="CHEBI:43474"/>
        <dbReference type="ChEBI" id="CHEBI:58533"/>
        <dbReference type="EC" id="2.4.2.28"/>
    </reaction>
    <physiologicalReaction direction="left-to-right" evidence="9">
        <dbReference type="Rhea" id="RHEA:11853"/>
    </physiologicalReaction>
</comment>
<evidence type="ECO:0000256" key="1">
    <source>
        <dbReference type="ARBA" id="ARBA00000553"/>
    </source>
</evidence>
<dbReference type="PANTHER" id="PTHR30616:SF2">
    <property type="entry name" value="PURINE NUCLEOSIDE PHOSPHORYLASE LACC1"/>
    <property type="match status" value="1"/>
</dbReference>
<protein>
    <recommendedName>
        <fullName evidence="10">Purine nucleoside phosphorylase</fullName>
    </recommendedName>
</protein>
<keyword evidence="3" id="KW-0808">Transferase</keyword>
<dbReference type="InterPro" id="IPR003730">
    <property type="entry name" value="Cu_polyphenol_OxRdtase"/>
</dbReference>
<evidence type="ECO:0000313" key="11">
    <source>
        <dbReference type="EMBL" id="PZF78409.1"/>
    </source>
</evidence>
<comment type="similarity">
    <text evidence="2 10">Belongs to the purine nucleoside phosphorylase YfiH/LACC1 family.</text>
</comment>
<keyword evidence="12" id="KW-1185">Reference proteome</keyword>
<keyword evidence="5" id="KW-0378">Hydrolase</keyword>
<dbReference type="Gene3D" id="3.60.140.10">
    <property type="entry name" value="CNF1/YfiH-like putative cysteine hydrolases"/>
    <property type="match status" value="1"/>
</dbReference>
<organism evidence="11 12">
    <name type="scientific">Aestuariivirga litoralis</name>
    <dbReference type="NCBI Taxonomy" id="2650924"/>
    <lineage>
        <taxon>Bacteria</taxon>
        <taxon>Pseudomonadati</taxon>
        <taxon>Pseudomonadota</taxon>
        <taxon>Alphaproteobacteria</taxon>
        <taxon>Hyphomicrobiales</taxon>
        <taxon>Aestuariivirgaceae</taxon>
        <taxon>Aestuariivirga</taxon>
    </lineage>
</organism>
<evidence type="ECO:0000256" key="7">
    <source>
        <dbReference type="ARBA" id="ARBA00047989"/>
    </source>
</evidence>
<dbReference type="AlphaFoldDB" id="A0A2W2BQE3"/>
<dbReference type="CDD" id="cd16833">
    <property type="entry name" value="YfiH"/>
    <property type="match status" value="1"/>
</dbReference>
<comment type="caution">
    <text evidence="11">The sequence shown here is derived from an EMBL/GenBank/DDBJ whole genome shotgun (WGS) entry which is preliminary data.</text>
</comment>
<name>A0A2W2BQE3_9HYPH</name>
<dbReference type="Pfam" id="PF02578">
    <property type="entry name" value="Cu-oxidase_4"/>
    <property type="match status" value="1"/>
</dbReference>
<evidence type="ECO:0000256" key="6">
    <source>
        <dbReference type="ARBA" id="ARBA00022833"/>
    </source>
</evidence>
<comment type="catalytic activity">
    <reaction evidence="7">
        <text>adenosine + H2O + H(+) = inosine + NH4(+)</text>
        <dbReference type="Rhea" id="RHEA:24408"/>
        <dbReference type="ChEBI" id="CHEBI:15377"/>
        <dbReference type="ChEBI" id="CHEBI:15378"/>
        <dbReference type="ChEBI" id="CHEBI:16335"/>
        <dbReference type="ChEBI" id="CHEBI:17596"/>
        <dbReference type="ChEBI" id="CHEBI:28938"/>
        <dbReference type="EC" id="3.5.4.4"/>
    </reaction>
    <physiologicalReaction direction="left-to-right" evidence="7">
        <dbReference type="Rhea" id="RHEA:24409"/>
    </physiologicalReaction>
</comment>
<evidence type="ECO:0000256" key="9">
    <source>
        <dbReference type="ARBA" id="ARBA00049893"/>
    </source>
</evidence>
<evidence type="ECO:0000256" key="5">
    <source>
        <dbReference type="ARBA" id="ARBA00022801"/>
    </source>
</evidence>
<evidence type="ECO:0000256" key="3">
    <source>
        <dbReference type="ARBA" id="ARBA00022679"/>
    </source>
</evidence>
<accession>A0A2W2BQE3</accession>
<evidence type="ECO:0000313" key="12">
    <source>
        <dbReference type="Proteomes" id="UP000248795"/>
    </source>
</evidence>